<dbReference type="Proteomes" id="UP000467130">
    <property type="component" value="Chromosome"/>
</dbReference>
<dbReference type="EMBL" id="AP022587">
    <property type="protein sequence ID" value="BBY25204.1"/>
    <property type="molecule type" value="Genomic_DNA"/>
</dbReference>
<keyword evidence="2" id="KW-1185">Reference proteome</keyword>
<dbReference type="AlphaFoldDB" id="A0A7I7QFS1"/>
<accession>A0A7I7QFS1</accession>
<dbReference type="KEGG" id="msto:MSTO_54090"/>
<name>A0A7I7QFS1_9MYCO</name>
<reference evidence="1 2" key="1">
    <citation type="journal article" date="2019" name="Emerg. Microbes Infect.">
        <title>Comprehensive subspecies identification of 175 nontuberculous mycobacteria species based on 7547 genomic profiles.</title>
        <authorList>
            <person name="Matsumoto Y."/>
            <person name="Kinjo T."/>
            <person name="Motooka D."/>
            <person name="Nabeya D."/>
            <person name="Jung N."/>
            <person name="Uechi K."/>
            <person name="Horii T."/>
            <person name="Iida T."/>
            <person name="Fujita J."/>
            <person name="Nakamura S."/>
        </authorList>
    </citation>
    <scope>NUCLEOTIDE SEQUENCE [LARGE SCALE GENOMIC DNA]</scope>
    <source>
        <strain evidence="1 2">JCM 17783</strain>
    </source>
</reference>
<proteinExistence type="predicted"/>
<evidence type="ECO:0008006" key="3">
    <source>
        <dbReference type="Google" id="ProtNLM"/>
    </source>
</evidence>
<gene>
    <name evidence="1" type="ORF">MSTO_54090</name>
</gene>
<evidence type="ECO:0000313" key="2">
    <source>
        <dbReference type="Proteomes" id="UP000467130"/>
    </source>
</evidence>
<organism evidence="1 2">
    <name type="scientific">Mycobacterium stomatepiae</name>
    <dbReference type="NCBI Taxonomy" id="470076"/>
    <lineage>
        <taxon>Bacteria</taxon>
        <taxon>Bacillati</taxon>
        <taxon>Actinomycetota</taxon>
        <taxon>Actinomycetes</taxon>
        <taxon>Mycobacteriales</taxon>
        <taxon>Mycobacteriaceae</taxon>
        <taxon>Mycobacterium</taxon>
        <taxon>Mycobacterium simiae complex</taxon>
    </lineage>
</organism>
<sequence>MNPNITGFYHDPPVFLGERPVDESTKQVFFDRFNEAVLRTTLHCGLEFRASVEGLIAFDFTTSENCATPMNGPHFIDDFDVLAEKKVRQTRIMNTYLAFFYTRHMEIDQWTMERMVVSPATCFSMHSLESGIGGGSPSVFRLAASSFAHTYAGPPFFDMRILNRPPKPVSAEVVQNAANDLSTFIDNHGDEGILLIDLFLRASIAFQDHNHSLSLTSSWTVIEKLINDLWRRMQQDHQSRQGEQFIDAKRRERLQDGRTFTASVMSEMLSFMEYIPKDLYDDVSKVRVARNKWMHSLKSVNAQEAMVANSVCERFLKEVMGVTLIGATGRTLRG</sequence>
<dbReference type="RefSeq" id="WP_163793273.1">
    <property type="nucleotide sequence ID" value="NZ_AP022587.1"/>
</dbReference>
<protein>
    <recommendedName>
        <fullName evidence="3">Apea-like HEPN domain-containing protein</fullName>
    </recommendedName>
</protein>
<evidence type="ECO:0000313" key="1">
    <source>
        <dbReference type="EMBL" id="BBY25204.1"/>
    </source>
</evidence>